<dbReference type="EMBL" id="UZAH01036074">
    <property type="protein sequence ID" value="VDP43828.1"/>
    <property type="molecule type" value="Genomic_DNA"/>
</dbReference>
<name>A0A183GNJ3_HELPZ</name>
<keyword evidence="2" id="KW-1185">Reference proteome</keyword>
<reference evidence="3" key="2">
    <citation type="submission" date="2019-09" db="UniProtKB">
        <authorList>
            <consortium name="WormBaseParasite"/>
        </authorList>
    </citation>
    <scope>IDENTIFICATION</scope>
</reference>
<organism evidence="2 3">
    <name type="scientific">Heligmosomoides polygyrus</name>
    <name type="common">Parasitic roundworm</name>
    <dbReference type="NCBI Taxonomy" id="6339"/>
    <lineage>
        <taxon>Eukaryota</taxon>
        <taxon>Metazoa</taxon>
        <taxon>Ecdysozoa</taxon>
        <taxon>Nematoda</taxon>
        <taxon>Chromadorea</taxon>
        <taxon>Rhabditida</taxon>
        <taxon>Rhabditina</taxon>
        <taxon>Rhabditomorpha</taxon>
        <taxon>Strongyloidea</taxon>
        <taxon>Heligmosomidae</taxon>
        <taxon>Heligmosomoides</taxon>
    </lineage>
</organism>
<gene>
    <name evidence="1" type="ORF">HPBE_LOCUS24262</name>
</gene>
<sequence>MRQDGSERRVVPIVLQEAELGGVREATVVLMGADERSLRLPQSEVSSILSHDTAPTLVSFVDDVATYDIITFRRPPLTDHLSVVVSGAERRRQFRCCTCRRWRQCVGVEAVRLLVS</sequence>
<accession>A0A3P8EB74</accession>
<proteinExistence type="predicted"/>
<dbReference type="AlphaFoldDB" id="A0A183GNJ3"/>
<evidence type="ECO:0000313" key="3">
    <source>
        <dbReference type="WBParaSite" id="HPBE_0002426301-mRNA-1"/>
    </source>
</evidence>
<dbReference type="Proteomes" id="UP000050761">
    <property type="component" value="Unassembled WGS sequence"/>
</dbReference>
<protein>
    <submittedName>
        <fullName evidence="3">DUF5753 domain-containing protein</fullName>
    </submittedName>
</protein>
<evidence type="ECO:0000313" key="2">
    <source>
        <dbReference type="Proteomes" id="UP000050761"/>
    </source>
</evidence>
<evidence type="ECO:0000313" key="1">
    <source>
        <dbReference type="EMBL" id="VDP43828.1"/>
    </source>
</evidence>
<accession>A0A183GNJ3</accession>
<reference evidence="1 2" key="1">
    <citation type="submission" date="2018-11" db="EMBL/GenBank/DDBJ databases">
        <authorList>
            <consortium name="Pathogen Informatics"/>
        </authorList>
    </citation>
    <scope>NUCLEOTIDE SEQUENCE [LARGE SCALE GENOMIC DNA]</scope>
</reference>
<dbReference type="WBParaSite" id="HPBE_0002426301-mRNA-1">
    <property type="protein sequence ID" value="HPBE_0002426301-mRNA-1"/>
    <property type="gene ID" value="HPBE_0002426301"/>
</dbReference>